<comment type="caution">
    <text evidence="1">The sequence shown here is derived from an EMBL/GenBank/DDBJ whole genome shotgun (WGS) entry which is preliminary data.</text>
</comment>
<accession>A0A0A1V9X9</accession>
<sequence>MGEFAAPAAYEVLTTSMQRDRLFNVDLDSGLGRKPTPVPAHLSRVLYVPRHSMLNLSLFDAGLQYRQAIDYSPVGGEQVTGKALMGSRLFKTRINTMACPVGHGGAQAAYVVALDIEKIRDGGDISATVHKEGQADPIPRVNIILPMLTDVFSLLSVTSDQHSGMINISTTYPLPRLRSMVGVLHFPYSRFSIPNAASVYEWQIHPLDHGTLRYTLVELDGETCQVQADSGPQDSNIKAIYHHIGYHGSLFLPHSEGVLLLPEVVNERDGWLELVIVSSLIGLLWRIRGMEIKDAEPQAASVKKRPSLMKRIFGRKQ</sequence>
<dbReference type="eggNOG" id="ENOG502SSA3">
    <property type="taxonomic scope" value="Eukaryota"/>
</dbReference>
<name>A0A0A1V9X9_9HYPO</name>
<evidence type="ECO:0000313" key="2">
    <source>
        <dbReference type="Proteomes" id="UP000030151"/>
    </source>
</evidence>
<protein>
    <submittedName>
        <fullName evidence="1">Uncharacterized protein</fullName>
    </submittedName>
</protein>
<proteinExistence type="predicted"/>
<gene>
    <name evidence="1" type="ORF">X797_001228</name>
</gene>
<dbReference type="Proteomes" id="UP000030151">
    <property type="component" value="Unassembled WGS sequence"/>
</dbReference>
<organism evidence="1 2">
    <name type="scientific">Metarhizium robertsii</name>
    <dbReference type="NCBI Taxonomy" id="568076"/>
    <lineage>
        <taxon>Eukaryota</taxon>
        <taxon>Fungi</taxon>
        <taxon>Dikarya</taxon>
        <taxon>Ascomycota</taxon>
        <taxon>Pezizomycotina</taxon>
        <taxon>Sordariomycetes</taxon>
        <taxon>Hypocreomycetidae</taxon>
        <taxon>Hypocreales</taxon>
        <taxon>Clavicipitaceae</taxon>
        <taxon>Metarhizium</taxon>
    </lineage>
</organism>
<dbReference type="HOGENOM" id="CLU_075105_0_0_1"/>
<dbReference type="OrthoDB" id="5212373at2759"/>
<evidence type="ECO:0000313" key="1">
    <source>
        <dbReference type="EMBL" id="EXV06508.1"/>
    </source>
</evidence>
<dbReference type="AlphaFoldDB" id="A0A0A1V9X9"/>
<reference evidence="1 2" key="1">
    <citation type="submission" date="2014-02" db="EMBL/GenBank/DDBJ databases">
        <title>The genome sequence of the entomopathogenic fungus Metarhizium robertsii ARSEF 2575.</title>
        <authorList>
            <person name="Giuliano Garisto Donzelli B."/>
            <person name="Roe B.A."/>
            <person name="Macmil S.L."/>
            <person name="Krasnoff S.B."/>
            <person name="Gibson D.M."/>
        </authorList>
    </citation>
    <scope>NUCLEOTIDE SEQUENCE [LARGE SCALE GENOMIC DNA]</scope>
    <source>
        <strain evidence="1 2">ARSEF 2575</strain>
    </source>
</reference>
<dbReference type="EMBL" id="JELW01000001">
    <property type="protein sequence ID" value="EXV06508.1"/>
    <property type="molecule type" value="Genomic_DNA"/>
</dbReference>